<dbReference type="GO" id="GO:0052621">
    <property type="term" value="F:diguanylate cyclase activity"/>
    <property type="evidence" value="ECO:0007669"/>
    <property type="project" value="UniProtKB-EC"/>
</dbReference>
<dbReference type="PROSITE" id="PS50887">
    <property type="entry name" value="GGDEF"/>
    <property type="match status" value="1"/>
</dbReference>
<dbReference type="InterPro" id="IPR000160">
    <property type="entry name" value="GGDEF_dom"/>
</dbReference>
<proteinExistence type="predicted"/>
<dbReference type="InterPro" id="IPR009050">
    <property type="entry name" value="Globin-like_sf"/>
</dbReference>
<dbReference type="SMART" id="SM00267">
    <property type="entry name" value="GGDEF"/>
    <property type="match status" value="1"/>
</dbReference>
<dbReference type="CDD" id="cd01949">
    <property type="entry name" value="GGDEF"/>
    <property type="match status" value="1"/>
</dbReference>
<dbReference type="Gene3D" id="3.30.70.270">
    <property type="match status" value="1"/>
</dbReference>
<dbReference type="InterPro" id="IPR012292">
    <property type="entry name" value="Globin/Proto"/>
</dbReference>
<dbReference type="KEGG" id="acek:FLP30_00340"/>
<dbReference type="Pfam" id="PF21118">
    <property type="entry name" value="DosC_2nd"/>
    <property type="match status" value="1"/>
</dbReference>
<dbReference type="Gene3D" id="1.10.490.10">
    <property type="entry name" value="Globins"/>
    <property type="match status" value="1"/>
</dbReference>
<dbReference type="InterPro" id="IPR048442">
    <property type="entry name" value="DosC_2nd"/>
</dbReference>
<feature type="domain" description="GGDEF" evidence="5">
    <location>
        <begin position="352"/>
        <end position="484"/>
    </location>
</feature>
<sequence>MRPDPDILSEANRARQYKSYRAISISEGFLSIMSKEFIYLLPDMQWKEIIKNTAPKIRDGLRTIVDESGGDCVNVFYESLLQHKYAAQFLDKKMIEDRLRVDLLLWMKSLFSVQEEDIDALCDFQRKVGAVHAKLEIPTHLVVYGLYTIKQRLFDCIVKFFPEQDDRLTAISYVSSMTDFSLKFISQSYDTDLRKKIESDEAFRMVSLGQDLNYEKEIQKTTFFDWCTHALFCLCENEVYKVTKLTESQFGLWMSHKGQALFKGTNEYSLIKDKIRQIDLLVEGMQDGSVDTMVLTADLKKNVSEFNFLINRAFHSIESIQNGLDPLTKMLNRRFLDTVIQNEISFSIANDKKFSLVMLDIDHFKNINDSRGHLVGDEVLRFVADIIMKSLRANDFVFRYGGEEFLIVLTEASSEEARKCAERIRTDVAATPIFLSDNDKVSVTLSGGVSTFDEQTRTKVIINQADQALYQAKRQGRNRIVIFK</sequence>
<accession>A0A5C1YKE9</accession>
<dbReference type="PANTHER" id="PTHR45138">
    <property type="entry name" value="REGULATORY COMPONENTS OF SENSORY TRANSDUCTION SYSTEM"/>
    <property type="match status" value="1"/>
</dbReference>
<evidence type="ECO:0000256" key="4">
    <source>
        <dbReference type="ARBA" id="ARBA00034247"/>
    </source>
</evidence>
<dbReference type="SUPFAM" id="SSF46458">
    <property type="entry name" value="Globin-like"/>
    <property type="match status" value="1"/>
</dbReference>
<dbReference type="InterPro" id="IPR043128">
    <property type="entry name" value="Rev_trsase/Diguanyl_cyclase"/>
</dbReference>
<evidence type="ECO:0000256" key="2">
    <source>
        <dbReference type="ARBA" id="ARBA00015125"/>
    </source>
</evidence>
<dbReference type="InterPro" id="IPR029787">
    <property type="entry name" value="Nucleotide_cyclase"/>
</dbReference>
<dbReference type="OrthoDB" id="9812260at2"/>
<evidence type="ECO:0000256" key="1">
    <source>
        <dbReference type="ARBA" id="ARBA00012528"/>
    </source>
</evidence>
<keyword evidence="7" id="KW-1185">Reference proteome</keyword>
<dbReference type="AlphaFoldDB" id="A0A5C1YKE9"/>
<dbReference type="GO" id="GO:0020037">
    <property type="term" value="F:heme binding"/>
    <property type="evidence" value="ECO:0007669"/>
    <property type="project" value="InterPro"/>
</dbReference>
<dbReference type="EC" id="2.7.7.65" evidence="1"/>
<evidence type="ECO:0000313" key="6">
    <source>
        <dbReference type="EMBL" id="QEO16391.1"/>
    </source>
</evidence>
<organism evidence="6 7">
    <name type="scientific">Acetobacter vaccinii</name>
    <dbReference type="NCBI Taxonomy" id="2592655"/>
    <lineage>
        <taxon>Bacteria</taxon>
        <taxon>Pseudomonadati</taxon>
        <taxon>Pseudomonadota</taxon>
        <taxon>Alphaproteobacteria</taxon>
        <taxon>Acetobacterales</taxon>
        <taxon>Acetobacteraceae</taxon>
        <taxon>Acetobacter</taxon>
    </lineage>
</organism>
<dbReference type="Proteomes" id="UP000324536">
    <property type="component" value="Chromosome"/>
</dbReference>
<dbReference type="PANTHER" id="PTHR45138:SF9">
    <property type="entry name" value="DIGUANYLATE CYCLASE DGCM-RELATED"/>
    <property type="match status" value="1"/>
</dbReference>
<dbReference type="SUPFAM" id="SSF55073">
    <property type="entry name" value="Nucleotide cyclase"/>
    <property type="match status" value="1"/>
</dbReference>
<dbReference type="FunFam" id="3.30.70.270:FF:000001">
    <property type="entry name" value="Diguanylate cyclase domain protein"/>
    <property type="match status" value="1"/>
</dbReference>
<name>A0A5C1YKE9_9PROT</name>
<dbReference type="GO" id="GO:0019825">
    <property type="term" value="F:oxygen binding"/>
    <property type="evidence" value="ECO:0007669"/>
    <property type="project" value="InterPro"/>
</dbReference>
<protein>
    <recommendedName>
        <fullName evidence="2">Diguanylate cyclase DosC</fullName>
        <ecNumber evidence="1">2.7.7.65</ecNumber>
    </recommendedName>
    <alternativeName>
        <fullName evidence="3">Direct oxygen-sensing cyclase</fullName>
    </alternativeName>
</protein>
<dbReference type="Pfam" id="PF00990">
    <property type="entry name" value="GGDEF"/>
    <property type="match status" value="1"/>
</dbReference>
<evidence type="ECO:0000256" key="3">
    <source>
        <dbReference type="ARBA" id="ARBA00029839"/>
    </source>
</evidence>
<gene>
    <name evidence="6" type="ORF">FLP30_00340</name>
</gene>
<evidence type="ECO:0000313" key="7">
    <source>
        <dbReference type="Proteomes" id="UP000324536"/>
    </source>
</evidence>
<dbReference type="InterPro" id="IPR044398">
    <property type="entry name" value="Globin-sensor_dom"/>
</dbReference>
<comment type="catalytic activity">
    <reaction evidence="4">
        <text>2 GTP = 3',3'-c-di-GMP + 2 diphosphate</text>
        <dbReference type="Rhea" id="RHEA:24898"/>
        <dbReference type="ChEBI" id="CHEBI:33019"/>
        <dbReference type="ChEBI" id="CHEBI:37565"/>
        <dbReference type="ChEBI" id="CHEBI:58805"/>
        <dbReference type="EC" id="2.7.7.65"/>
    </reaction>
</comment>
<dbReference type="NCBIfam" id="TIGR00254">
    <property type="entry name" value="GGDEF"/>
    <property type="match status" value="1"/>
</dbReference>
<dbReference type="EMBL" id="CP043506">
    <property type="protein sequence ID" value="QEO16391.1"/>
    <property type="molecule type" value="Genomic_DNA"/>
</dbReference>
<reference evidence="6 7" key="1">
    <citation type="submission" date="2019-09" db="EMBL/GenBank/DDBJ databases">
        <title>Genome sequencing of strain KACC 21233.</title>
        <authorList>
            <person name="Heo J."/>
            <person name="Kim S.-J."/>
            <person name="Kim J.-S."/>
            <person name="Hong S.-B."/>
            <person name="Kwon S.-W."/>
        </authorList>
    </citation>
    <scope>NUCLEOTIDE SEQUENCE [LARGE SCALE GENOMIC DNA]</scope>
    <source>
        <strain evidence="6 7">KACC 21233</strain>
    </source>
</reference>
<dbReference type="InterPro" id="IPR050469">
    <property type="entry name" value="Diguanylate_Cyclase"/>
</dbReference>
<dbReference type="Pfam" id="PF11563">
    <property type="entry name" value="Protoglobin"/>
    <property type="match status" value="1"/>
</dbReference>
<evidence type="ECO:0000259" key="5">
    <source>
        <dbReference type="PROSITE" id="PS50887"/>
    </source>
</evidence>